<keyword evidence="2 6" id="KW-0812">Transmembrane</keyword>
<feature type="chain" id="PRO_5015144655" description="Copper transport protein" evidence="7">
    <location>
        <begin position="16"/>
        <end position="88"/>
    </location>
</feature>
<feature type="signal peptide" evidence="7">
    <location>
        <begin position="1"/>
        <end position="15"/>
    </location>
</feature>
<keyword evidence="4 6" id="KW-1133">Transmembrane helix</keyword>
<dbReference type="STRING" id="63057.A0A2P5AXP4"/>
<sequence>MYILALLLVFFMAVAVEVPMIMAAYSRACVYGFRVGLSYCLVMLSLMSFNVGIFIVAVAGHAVGFFVVKFSAFRRSKQDEEDEDEPNY</sequence>
<evidence type="ECO:0000256" key="7">
    <source>
        <dbReference type="SAM" id="SignalP"/>
    </source>
</evidence>
<feature type="transmembrane region" description="Helical" evidence="6">
    <location>
        <begin position="44"/>
        <end position="68"/>
    </location>
</feature>
<evidence type="ECO:0000313" key="8">
    <source>
        <dbReference type="EMBL" id="PON41332.1"/>
    </source>
</evidence>
<gene>
    <name evidence="8" type="ORF">TorRG33x02_338320</name>
</gene>
<keyword evidence="9" id="KW-1185">Reference proteome</keyword>
<dbReference type="AlphaFoldDB" id="A0A2P5AXP4"/>
<evidence type="ECO:0000256" key="1">
    <source>
        <dbReference type="ARBA" id="ARBA00006921"/>
    </source>
</evidence>
<proteinExistence type="inferred from homology"/>
<dbReference type="PANTHER" id="PTHR12483:SF85">
    <property type="entry name" value="COPPER TRANSPORT PROTEIN"/>
    <property type="match status" value="1"/>
</dbReference>
<dbReference type="Pfam" id="PF04145">
    <property type="entry name" value="Ctr"/>
    <property type="match status" value="1"/>
</dbReference>
<evidence type="ECO:0000256" key="5">
    <source>
        <dbReference type="ARBA" id="ARBA00023136"/>
    </source>
</evidence>
<evidence type="ECO:0000256" key="4">
    <source>
        <dbReference type="ARBA" id="ARBA00022989"/>
    </source>
</evidence>
<dbReference type="PANTHER" id="PTHR12483">
    <property type="entry name" value="SOLUTE CARRIER FAMILY 31 COPPER TRANSPORTERS"/>
    <property type="match status" value="1"/>
</dbReference>
<protein>
    <recommendedName>
        <fullName evidence="6">Copper transport protein</fullName>
    </recommendedName>
</protein>
<reference evidence="9" key="1">
    <citation type="submission" date="2016-06" db="EMBL/GenBank/DDBJ databases">
        <title>Parallel loss of symbiosis genes in relatives of nitrogen-fixing non-legume Parasponia.</title>
        <authorList>
            <person name="Van Velzen R."/>
            <person name="Holmer R."/>
            <person name="Bu F."/>
            <person name="Rutten L."/>
            <person name="Van Zeijl A."/>
            <person name="Liu W."/>
            <person name="Santuari L."/>
            <person name="Cao Q."/>
            <person name="Sharma T."/>
            <person name="Shen D."/>
            <person name="Roswanjaya Y."/>
            <person name="Wardhani T."/>
            <person name="Kalhor M.S."/>
            <person name="Jansen J."/>
            <person name="Van den Hoogen J."/>
            <person name="Gungor B."/>
            <person name="Hartog M."/>
            <person name="Hontelez J."/>
            <person name="Verver J."/>
            <person name="Yang W.-C."/>
            <person name="Schijlen E."/>
            <person name="Repin R."/>
            <person name="Schilthuizen M."/>
            <person name="Schranz E."/>
            <person name="Heidstra R."/>
            <person name="Miyata K."/>
            <person name="Fedorova E."/>
            <person name="Kohlen W."/>
            <person name="Bisseling T."/>
            <person name="Smit S."/>
            <person name="Geurts R."/>
        </authorList>
    </citation>
    <scope>NUCLEOTIDE SEQUENCE [LARGE SCALE GENOMIC DNA]</scope>
    <source>
        <strain evidence="9">cv. RG33-2</strain>
    </source>
</reference>
<dbReference type="Proteomes" id="UP000237000">
    <property type="component" value="Unassembled WGS sequence"/>
</dbReference>
<keyword evidence="6" id="KW-0406">Ion transport</keyword>
<dbReference type="EMBL" id="JXTC01000663">
    <property type="protein sequence ID" value="PON41332.1"/>
    <property type="molecule type" value="Genomic_DNA"/>
</dbReference>
<evidence type="ECO:0000256" key="2">
    <source>
        <dbReference type="ARBA" id="ARBA00022692"/>
    </source>
</evidence>
<dbReference type="InterPro" id="IPR007274">
    <property type="entry name" value="Cop_transporter"/>
</dbReference>
<keyword evidence="7" id="KW-0732">Signal</keyword>
<evidence type="ECO:0000256" key="6">
    <source>
        <dbReference type="RuleBase" id="RU367022"/>
    </source>
</evidence>
<evidence type="ECO:0000313" key="9">
    <source>
        <dbReference type="Proteomes" id="UP000237000"/>
    </source>
</evidence>
<dbReference type="InParanoid" id="A0A2P5AXP4"/>
<comment type="subcellular location">
    <subcellularLocation>
        <location evidence="6">Membrane</location>
        <topology evidence="6">Multi-pass membrane protein</topology>
    </subcellularLocation>
</comment>
<evidence type="ECO:0000256" key="3">
    <source>
        <dbReference type="ARBA" id="ARBA00022796"/>
    </source>
</evidence>
<name>A0A2P5AXP4_TREOI</name>
<keyword evidence="5 6" id="KW-0472">Membrane</keyword>
<keyword evidence="6" id="KW-0813">Transport</keyword>
<accession>A0A2P5AXP4</accession>
<keyword evidence="6" id="KW-0186">Copper</keyword>
<comment type="caution">
    <text evidence="8">The sequence shown here is derived from an EMBL/GenBank/DDBJ whole genome shotgun (WGS) entry which is preliminary data.</text>
</comment>
<dbReference type="GO" id="GO:0005375">
    <property type="term" value="F:copper ion transmembrane transporter activity"/>
    <property type="evidence" value="ECO:0007669"/>
    <property type="project" value="UniProtKB-UniRule"/>
</dbReference>
<organism evidence="8 9">
    <name type="scientific">Trema orientale</name>
    <name type="common">Charcoal tree</name>
    <name type="synonym">Celtis orientalis</name>
    <dbReference type="NCBI Taxonomy" id="63057"/>
    <lineage>
        <taxon>Eukaryota</taxon>
        <taxon>Viridiplantae</taxon>
        <taxon>Streptophyta</taxon>
        <taxon>Embryophyta</taxon>
        <taxon>Tracheophyta</taxon>
        <taxon>Spermatophyta</taxon>
        <taxon>Magnoliopsida</taxon>
        <taxon>eudicotyledons</taxon>
        <taxon>Gunneridae</taxon>
        <taxon>Pentapetalae</taxon>
        <taxon>rosids</taxon>
        <taxon>fabids</taxon>
        <taxon>Rosales</taxon>
        <taxon>Cannabaceae</taxon>
        <taxon>Trema</taxon>
    </lineage>
</organism>
<dbReference type="GO" id="GO:0005886">
    <property type="term" value="C:plasma membrane"/>
    <property type="evidence" value="ECO:0007669"/>
    <property type="project" value="TreeGrafter"/>
</dbReference>
<keyword evidence="3 6" id="KW-0187">Copper transport</keyword>
<comment type="similarity">
    <text evidence="1 6">Belongs to the copper transporter (Ctr) (TC 1.A.56) family. SLC31A subfamily.</text>
</comment>